<dbReference type="EMBL" id="JBDJPC010000007">
    <property type="protein sequence ID" value="KAL1494737.1"/>
    <property type="molecule type" value="Genomic_DNA"/>
</dbReference>
<evidence type="ECO:0000313" key="1">
    <source>
        <dbReference type="EMBL" id="KAL1494737.1"/>
    </source>
</evidence>
<comment type="caution">
    <text evidence="1">The sequence shown here is derived from an EMBL/GenBank/DDBJ whole genome shotgun (WGS) entry which is preliminary data.</text>
</comment>
<dbReference type="Proteomes" id="UP001566132">
    <property type="component" value="Unassembled WGS sequence"/>
</dbReference>
<protein>
    <submittedName>
        <fullName evidence="1">Uncharacterized protein</fullName>
    </submittedName>
</protein>
<keyword evidence="2" id="KW-1185">Reference proteome</keyword>
<proteinExistence type="predicted"/>
<dbReference type="AlphaFoldDB" id="A0ABD1EJQ8"/>
<reference evidence="1 2" key="1">
    <citation type="submission" date="2024-05" db="EMBL/GenBank/DDBJ databases">
        <title>Genetic variation in Jamaican populations of the coffee berry borer (Hypothenemus hampei).</title>
        <authorList>
            <person name="Errbii M."/>
            <person name="Myrie A."/>
        </authorList>
    </citation>
    <scope>NUCLEOTIDE SEQUENCE [LARGE SCALE GENOMIC DNA]</scope>
    <source>
        <strain evidence="1">JA-Hopewell-2020-01-JO</strain>
        <tissue evidence="1">Whole body</tissue>
    </source>
</reference>
<accession>A0ABD1EJQ8</accession>
<gene>
    <name evidence="1" type="ORF">ABEB36_010285</name>
</gene>
<sequence>MLDGLNGAEGTAWWKDWTELHIGRTGYSSKWNRVGSAAEWPKDRENIIVPRGRTNDCFKGRGRIEIQEGKKTDQRDMLPLSGLRLKDVGPMGSYEDVKRWCTIRSAVIKFWGFTITGYKNECDAQEKFD</sequence>
<evidence type="ECO:0000313" key="2">
    <source>
        <dbReference type="Proteomes" id="UP001566132"/>
    </source>
</evidence>
<name>A0ABD1EJQ8_HYPHA</name>
<organism evidence="1 2">
    <name type="scientific">Hypothenemus hampei</name>
    <name type="common">Coffee berry borer</name>
    <dbReference type="NCBI Taxonomy" id="57062"/>
    <lineage>
        <taxon>Eukaryota</taxon>
        <taxon>Metazoa</taxon>
        <taxon>Ecdysozoa</taxon>
        <taxon>Arthropoda</taxon>
        <taxon>Hexapoda</taxon>
        <taxon>Insecta</taxon>
        <taxon>Pterygota</taxon>
        <taxon>Neoptera</taxon>
        <taxon>Endopterygota</taxon>
        <taxon>Coleoptera</taxon>
        <taxon>Polyphaga</taxon>
        <taxon>Cucujiformia</taxon>
        <taxon>Curculionidae</taxon>
        <taxon>Scolytinae</taxon>
        <taxon>Hypothenemus</taxon>
    </lineage>
</organism>